<feature type="binding site" evidence="8">
    <location>
        <position position="178"/>
    </location>
    <ligand>
        <name>ATP</name>
        <dbReference type="ChEBI" id="CHEBI:30616"/>
    </ligand>
</feature>
<dbReference type="SMART" id="SM00760">
    <property type="entry name" value="Bac_DnaA_C"/>
    <property type="match status" value="1"/>
</dbReference>
<keyword evidence="4 8" id="KW-0547">Nucleotide-binding</keyword>
<keyword evidence="2 8" id="KW-0963">Cytoplasm</keyword>
<comment type="caution">
    <text evidence="8">Lacks conserved residue(s) required for the propagation of feature annotation.</text>
</comment>
<dbReference type="NCBIfam" id="TIGR00362">
    <property type="entry name" value="DnaA"/>
    <property type="match status" value="1"/>
</dbReference>
<evidence type="ECO:0000256" key="5">
    <source>
        <dbReference type="ARBA" id="ARBA00022840"/>
    </source>
</evidence>
<dbReference type="InterPro" id="IPR001957">
    <property type="entry name" value="Chromosome_initiator_DnaA"/>
</dbReference>
<organism evidence="14 15">
    <name type="scientific">Candidatus Falkowbacteria bacterium RIFOXYC2_FULL_36_12</name>
    <dbReference type="NCBI Taxonomy" id="1798002"/>
    <lineage>
        <taxon>Bacteria</taxon>
        <taxon>Candidatus Falkowiibacteriota</taxon>
    </lineage>
</organism>
<keyword evidence="6 8" id="KW-0446">Lipid-binding</keyword>
<dbReference type="InterPro" id="IPR013317">
    <property type="entry name" value="DnaA_dom"/>
</dbReference>
<keyword evidence="3 8" id="KW-0235">DNA replication</keyword>
<feature type="region of interest" description="Domain III, AAA+ region" evidence="8">
    <location>
        <begin position="131"/>
        <end position="347"/>
    </location>
</feature>
<evidence type="ECO:0000256" key="11">
    <source>
        <dbReference type="RuleBase" id="RU004227"/>
    </source>
</evidence>
<evidence type="ECO:0000313" key="15">
    <source>
        <dbReference type="Proteomes" id="UP000179001"/>
    </source>
</evidence>
<keyword evidence="7 8" id="KW-0238">DNA-binding</keyword>
<dbReference type="GO" id="GO:0005737">
    <property type="term" value="C:cytoplasm"/>
    <property type="evidence" value="ECO:0007669"/>
    <property type="project" value="UniProtKB-SubCell"/>
</dbReference>
<sequence length="470" mass="53344">MDDKNKQLWQAVLAELELSLSKASFTTWLKNTFIINHSEGRVTIGVPNTFSQAWLKQKYHSQIYKIIQSKSSEIRIKEIIYKVQSLKDYKTEKEEEKNTPVGKPILTSSTPPQSVFYNSSNTPETTGANYSINRKYTFDTYIVGKNNELATAAAKAVSNAPGVTYNPLFIYGGVGLGKTHLMQAIGNVIIDKDPSKKVLYVTCEQFTNEFISAIQSGKPARFTSTYRSADVLLIDDIQFLTGKEGTQDAFFHTFNDLHQNNKQVVITSDRPPKAIATLEDRLLSRFEWGMIADISQPDLETRMAILEAKTKDKNFPLEKEIIQFITMNIQNNVRELEGALNKIIAYYQLNNIDPTIENVKSILFSISSSSRKSDTVSVTKLLETITQFYEISSADVLGKSREKRFAFPRQIIMYLMREELGFSYPTIGSEIGGRDHTTAMHAYSKISNNMEKDEKLRQEINLLKDKIYTC</sequence>
<dbReference type="Pfam" id="PF00308">
    <property type="entry name" value="Bac_DnaA"/>
    <property type="match status" value="1"/>
</dbReference>
<dbReference type="Proteomes" id="UP000179001">
    <property type="component" value="Unassembled WGS sequence"/>
</dbReference>
<dbReference type="InterPro" id="IPR003593">
    <property type="entry name" value="AAA+_ATPase"/>
</dbReference>
<dbReference type="EMBL" id="MFGJ01000001">
    <property type="protein sequence ID" value="OGF33439.1"/>
    <property type="molecule type" value="Genomic_DNA"/>
</dbReference>
<dbReference type="InterPro" id="IPR020591">
    <property type="entry name" value="Chromosome_initiator_DnaA-like"/>
</dbReference>
<dbReference type="SUPFAM" id="SSF52540">
    <property type="entry name" value="P-loop containing nucleoside triphosphate hydrolases"/>
    <property type="match status" value="1"/>
</dbReference>
<dbReference type="HAMAP" id="MF_00377">
    <property type="entry name" value="DnaA_bact"/>
    <property type="match status" value="1"/>
</dbReference>
<evidence type="ECO:0000259" key="13">
    <source>
        <dbReference type="SMART" id="SM00760"/>
    </source>
</evidence>
<comment type="function">
    <text evidence="8 10">Plays an essential role in the initiation and regulation of chromosomal replication. ATP-DnaA binds to the origin of replication (oriC) to initiate formation of the DNA replication initiation complex once per cell cycle. Binds the DnaA box (a 9 base pair repeat at the origin) and separates the double-stranded (ds)DNA. Forms a right-handed helical filament on oriC DNA; dsDNA binds to the exterior of the filament while single-stranded (ss)DNA is stabiized in the filament's interior. The ATP-DnaA-oriC complex binds and stabilizes one strand of the AT-rich DNA unwinding element (DUE), permitting loading of DNA polymerase. After initiation quickly degrades to an ADP-DnaA complex that is not apt for DNA replication. Binds acidic phospholipids.</text>
</comment>
<dbReference type="GO" id="GO:0005886">
    <property type="term" value="C:plasma membrane"/>
    <property type="evidence" value="ECO:0007669"/>
    <property type="project" value="TreeGrafter"/>
</dbReference>
<evidence type="ECO:0000256" key="4">
    <source>
        <dbReference type="ARBA" id="ARBA00022741"/>
    </source>
</evidence>
<dbReference type="PANTHER" id="PTHR30050">
    <property type="entry name" value="CHROMOSOMAL REPLICATION INITIATOR PROTEIN DNAA"/>
    <property type="match status" value="1"/>
</dbReference>
<dbReference type="Gene3D" id="1.10.1750.10">
    <property type="match status" value="1"/>
</dbReference>
<protein>
    <recommendedName>
        <fullName evidence="8 9">Chromosomal replication initiator protein DnaA</fullName>
    </recommendedName>
</protein>
<feature type="binding site" evidence="8">
    <location>
        <position position="179"/>
    </location>
    <ligand>
        <name>ATP</name>
        <dbReference type="ChEBI" id="CHEBI:30616"/>
    </ligand>
</feature>
<dbReference type="GO" id="GO:0005524">
    <property type="term" value="F:ATP binding"/>
    <property type="evidence" value="ECO:0007669"/>
    <property type="project" value="UniProtKB-UniRule"/>
</dbReference>
<evidence type="ECO:0000256" key="1">
    <source>
        <dbReference type="ARBA" id="ARBA00006583"/>
    </source>
</evidence>
<feature type="binding site" evidence="8">
    <location>
        <position position="175"/>
    </location>
    <ligand>
        <name>ATP</name>
        <dbReference type="ChEBI" id="CHEBI:30616"/>
    </ligand>
</feature>
<dbReference type="CDD" id="cd06571">
    <property type="entry name" value="Bac_DnaA_C"/>
    <property type="match status" value="1"/>
</dbReference>
<dbReference type="SMART" id="SM00382">
    <property type="entry name" value="AAA"/>
    <property type="match status" value="1"/>
</dbReference>
<dbReference type="GO" id="GO:0003688">
    <property type="term" value="F:DNA replication origin binding"/>
    <property type="evidence" value="ECO:0007669"/>
    <property type="project" value="UniProtKB-UniRule"/>
</dbReference>
<reference evidence="14 15" key="1">
    <citation type="journal article" date="2016" name="Nat. Commun.">
        <title>Thousands of microbial genomes shed light on interconnected biogeochemical processes in an aquifer system.</title>
        <authorList>
            <person name="Anantharaman K."/>
            <person name="Brown C.T."/>
            <person name="Hug L.A."/>
            <person name="Sharon I."/>
            <person name="Castelle C.J."/>
            <person name="Probst A.J."/>
            <person name="Thomas B.C."/>
            <person name="Singh A."/>
            <person name="Wilkins M.J."/>
            <person name="Karaoz U."/>
            <person name="Brodie E.L."/>
            <person name="Williams K.H."/>
            <person name="Hubbard S.S."/>
            <person name="Banfield J.F."/>
        </authorList>
    </citation>
    <scope>NUCLEOTIDE SEQUENCE [LARGE SCALE GENOMIC DNA]</scope>
</reference>
<dbReference type="Gene3D" id="3.30.300.180">
    <property type="match status" value="1"/>
</dbReference>
<dbReference type="SUPFAM" id="SSF48295">
    <property type="entry name" value="TrpR-like"/>
    <property type="match status" value="1"/>
</dbReference>
<dbReference type="CDD" id="cd00009">
    <property type="entry name" value="AAA"/>
    <property type="match status" value="1"/>
</dbReference>
<comment type="subunit">
    <text evidence="8">Oligomerizes as a right-handed, spiral filament on DNA at oriC.</text>
</comment>
<dbReference type="Pfam" id="PF11638">
    <property type="entry name" value="DnaA_N"/>
    <property type="match status" value="1"/>
</dbReference>
<accession>A0A1F5T3F5</accession>
<evidence type="ECO:0000259" key="12">
    <source>
        <dbReference type="SMART" id="SM00382"/>
    </source>
</evidence>
<dbReference type="InterPro" id="IPR038454">
    <property type="entry name" value="DnaA_N_sf"/>
</dbReference>
<dbReference type="AlphaFoldDB" id="A0A1F5T3F5"/>
<feature type="region of interest" description="Domain I, interacts with DnaA modulators" evidence="8">
    <location>
        <begin position="1"/>
        <end position="98"/>
    </location>
</feature>
<dbReference type="FunFam" id="3.40.50.300:FF:000668">
    <property type="entry name" value="Chromosomal replication initiator protein DnaA"/>
    <property type="match status" value="1"/>
</dbReference>
<dbReference type="STRING" id="1798002.A2478_01980"/>
<dbReference type="PANTHER" id="PTHR30050:SF2">
    <property type="entry name" value="CHROMOSOMAL REPLICATION INITIATOR PROTEIN DNAA"/>
    <property type="match status" value="1"/>
</dbReference>
<evidence type="ECO:0000256" key="8">
    <source>
        <dbReference type="HAMAP-Rule" id="MF_00377"/>
    </source>
</evidence>
<evidence type="ECO:0000256" key="6">
    <source>
        <dbReference type="ARBA" id="ARBA00023121"/>
    </source>
</evidence>
<dbReference type="InterPro" id="IPR010921">
    <property type="entry name" value="Trp_repressor/repl_initiator"/>
</dbReference>
<dbReference type="GO" id="GO:0006275">
    <property type="term" value="P:regulation of DNA replication"/>
    <property type="evidence" value="ECO:0007669"/>
    <property type="project" value="UniProtKB-UniRule"/>
</dbReference>
<evidence type="ECO:0000313" key="14">
    <source>
        <dbReference type="EMBL" id="OGF33439.1"/>
    </source>
</evidence>
<comment type="caution">
    <text evidence="14">The sequence shown here is derived from an EMBL/GenBank/DDBJ whole genome shotgun (WGS) entry which is preliminary data.</text>
</comment>
<proteinExistence type="inferred from homology"/>
<dbReference type="GO" id="GO:0008289">
    <property type="term" value="F:lipid binding"/>
    <property type="evidence" value="ECO:0007669"/>
    <property type="project" value="UniProtKB-KW"/>
</dbReference>
<evidence type="ECO:0000256" key="9">
    <source>
        <dbReference type="NCBIfam" id="TIGR00362"/>
    </source>
</evidence>
<comment type="subcellular location">
    <subcellularLocation>
        <location evidence="8">Cytoplasm</location>
    </subcellularLocation>
</comment>
<feature type="region of interest" description="Domain IV, binds dsDNA" evidence="8">
    <location>
        <begin position="348"/>
        <end position="470"/>
    </location>
</feature>
<dbReference type="Gene3D" id="3.40.50.300">
    <property type="entry name" value="P-loop containing nucleotide triphosphate hydrolases"/>
    <property type="match status" value="1"/>
</dbReference>
<gene>
    <name evidence="8" type="primary">dnaA</name>
    <name evidence="14" type="ORF">A2478_01980</name>
</gene>
<dbReference type="Pfam" id="PF08299">
    <property type="entry name" value="Bac_DnaA_C"/>
    <property type="match status" value="1"/>
</dbReference>
<dbReference type="InterPro" id="IPR013159">
    <property type="entry name" value="DnaA_C"/>
</dbReference>
<evidence type="ECO:0000256" key="2">
    <source>
        <dbReference type="ARBA" id="ARBA00022490"/>
    </source>
</evidence>
<dbReference type="PRINTS" id="PR00051">
    <property type="entry name" value="DNAA"/>
</dbReference>
<comment type="domain">
    <text evidence="8">Domain I is involved in oligomerization and binding regulators, domain II is flexibile and of varying length in different bacteria, domain III forms the AAA+ region, while domain IV binds dsDNA.</text>
</comment>
<evidence type="ECO:0000256" key="10">
    <source>
        <dbReference type="RuleBase" id="RU000577"/>
    </source>
</evidence>
<name>A0A1F5T3F5_9BACT</name>
<feature type="domain" description="AAA+ ATPase" evidence="12">
    <location>
        <begin position="164"/>
        <end position="295"/>
    </location>
</feature>
<evidence type="ECO:0000256" key="3">
    <source>
        <dbReference type="ARBA" id="ARBA00022705"/>
    </source>
</evidence>
<dbReference type="InterPro" id="IPR027417">
    <property type="entry name" value="P-loop_NTPase"/>
</dbReference>
<evidence type="ECO:0000256" key="7">
    <source>
        <dbReference type="ARBA" id="ARBA00023125"/>
    </source>
</evidence>
<comment type="similarity">
    <text evidence="1 8 11">Belongs to the DnaA family.</text>
</comment>
<dbReference type="InterPro" id="IPR024633">
    <property type="entry name" value="DnaA_N_dom"/>
</dbReference>
<feature type="domain" description="Chromosomal replication initiator DnaA C-terminal" evidence="13">
    <location>
        <begin position="377"/>
        <end position="446"/>
    </location>
</feature>
<dbReference type="Gene3D" id="1.10.8.60">
    <property type="match status" value="1"/>
</dbReference>
<feature type="binding site" evidence="8">
    <location>
        <position position="177"/>
    </location>
    <ligand>
        <name>ATP</name>
        <dbReference type="ChEBI" id="CHEBI:30616"/>
    </ligand>
</feature>
<keyword evidence="5 8" id="KW-0067">ATP-binding</keyword>
<dbReference type="GO" id="GO:0006270">
    <property type="term" value="P:DNA replication initiation"/>
    <property type="evidence" value="ECO:0007669"/>
    <property type="project" value="UniProtKB-UniRule"/>
</dbReference>